<dbReference type="InterPro" id="IPR025984">
    <property type="entry name" value="DCTPP"/>
</dbReference>
<comment type="caution">
    <text evidence="1">The sequence shown here is derived from an EMBL/GenBank/DDBJ whole genome shotgun (WGS) entry which is preliminary data.</text>
</comment>
<dbReference type="PATRIC" id="fig|1423820.4.peg.720"/>
<name>A0A0R1ZBY3_9LACO</name>
<evidence type="ECO:0000313" key="1">
    <source>
        <dbReference type="EMBL" id="KRM52285.1"/>
    </source>
</evidence>
<dbReference type="GO" id="GO:0009143">
    <property type="term" value="P:nucleoside triphosphate catabolic process"/>
    <property type="evidence" value="ECO:0007669"/>
    <property type="project" value="InterPro"/>
</dbReference>
<dbReference type="PANTHER" id="PTHR46523:SF1">
    <property type="entry name" value="DCTP PYROPHOSPHATASE 1"/>
    <property type="match status" value="1"/>
</dbReference>
<evidence type="ECO:0008006" key="3">
    <source>
        <dbReference type="Google" id="ProtNLM"/>
    </source>
</evidence>
<dbReference type="STRING" id="1423820.FC64_GL000710"/>
<sequence length="99" mass="11777">MDYQKLMQELIDFRNSRGWDKGQTLPNLAKSVNIEAAEILEIFQWKKTNDELSEDEKTHLKGEIADTLIYLFYMCDRLDVDPMDVMKAKLEYNKGRKWD</sequence>
<accession>A0A0R1ZBY3</accession>
<proteinExistence type="predicted"/>
<dbReference type="AlphaFoldDB" id="A0A0R1ZBY3"/>
<dbReference type="SUPFAM" id="SSF101386">
    <property type="entry name" value="all-alpha NTP pyrophosphatases"/>
    <property type="match status" value="1"/>
</dbReference>
<dbReference type="PANTHER" id="PTHR46523">
    <property type="entry name" value="DCTP PYROPHOSPHATASE 1"/>
    <property type="match status" value="1"/>
</dbReference>
<evidence type="ECO:0000313" key="2">
    <source>
        <dbReference type="Proteomes" id="UP000051291"/>
    </source>
</evidence>
<reference evidence="1 2" key="1">
    <citation type="journal article" date="2015" name="Genome Announc.">
        <title>Expanding the biotechnology potential of lactobacilli through comparative genomics of 213 strains and associated genera.</title>
        <authorList>
            <person name="Sun Z."/>
            <person name="Harris H.M."/>
            <person name="McCann A."/>
            <person name="Guo C."/>
            <person name="Argimon S."/>
            <person name="Zhang W."/>
            <person name="Yang X."/>
            <person name="Jeffery I.B."/>
            <person name="Cooney J.C."/>
            <person name="Kagawa T.F."/>
            <person name="Liu W."/>
            <person name="Song Y."/>
            <person name="Salvetti E."/>
            <person name="Wrobel A."/>
            <person name="Rasinkangas P."/>
            <person name="Parkhill J."/>
            <person name="Rea M.C."/>
            <person name="O'Sullivan O."/>
            <person name="Ritari J."/>
            <person name="Douillard F.P."/>
            <person name="Paul Ross R."/>
            <person name="Yang R."/>
            <person name="Briner A.E."/>
            <person name="Felis G.E."/>
            <person name="de Vos W.M."/>
            <person name="Barrangou R."/>
            <person name="Klaenhammer T.R."/>
            <person name="Caufield P.W."/>
            <person name="Cui Y."/>
            <person name="Zhang H."/>
            <person name="O'Toole P.W."/>
        </authorList>
    </citation>
    <scope>NUCLEOTIDE SEQUENCE [LARGE SCALE GENOMIC DNA]</scope>
    <source>
        <strain evidence="1 2">DSM 20653</strain>
    </source>
</reference>
<gene>
    <name evidence="1" type="ORF">FC64_GL000710</name>
</gene>
<protein>
    <recommendedName>
        <fullName evidence="3">Nucleotide pyrophosphohydrolase</fullName>
    </recommendedName>
</protein>
<organism evidence="1 2">
    <name type="scientific">Ligilactobacillus araffinosus DSM 20653</name>
    <dbReference type="NCBI Taxonomy" id="1423820"/>
    <lineage>
        <taxon>Bacteria</taxon>
        <taxon>Bacillati</taxon>
        <taxon>Bacillota</taxon>
        <taxon>Bacilli</taxon>
        <taxon>Lactobacillales</taxon>
        <taxon>Lactobacillaceae</taxon>
        <taxon>Ligilactobacillus</taxon>
    </lineage>
</organism>
<dbReference type="CDD" id="cd11537">
    <property type="entry name" value="NTP-PPase_RS21-C6_like"/>
    <property type="match status" value="1"/>
</dbReference>
<dbReference type="EMBL" id="AYYZ01000025">
    <property type="protein sequence ID" value="KRM52285.1"/>
    <property type="molecule type" value="Genomic_DNA"/>
</dbReference>
<keyword evidence="2" id="KW-1185">Reference proteome</keyword>
<dbReference type="RefSeq" id="WP_057906638.1">
    <property type="nucleotide sequence ID" value="NZ_AYYZ01000025.1"/>
</dbReference>
<dbReference type="GO" id="GO:0047429">
    <property type="term" value="F:nucleoside triphosphate diphosphatase activity"/>
    <property type="evidence" value="ECO:0007669"/>
    <property type="project" value="InterPro"/>
</dbReference>
<dbReference type="Pfam" id="PF12643">
    <property type="entry name" value="MazG-like"/>
    <property type="match status" value="1"/>
</dbReference>
<dbReference type="Gene3D" id="1.10.287.1080">
    <property type="entry name" value="MazG-like"/>
    <property type="match status" value="1"/>
</dbReference>
<dbReference type="Proteomes" id="UP000051291">
    <property type="component" value="Unassembled WGS sequence"/>
</dbReference>
<dbReference type="InterPro" id="IPR052555">
    <property type="entry name" value="dCTP_Pyrophosphatase"/>
</dbReference>
<dbReference type="PIRSF" id="PIRSF029826">
    <property type="entry name" value="UCP029826_pph"/>
    <property type="match status" value="1"/>
</dbReference>